<dbReference type="CDD" id="cd02440">
    <property type="entry name" value="AdoMet_MTases"/>
    <property type="match status" value="1"/>
</dbReference>
<dbReference type="InterPro" id="IPR025714">
    <property type="entry name" value="Methyltranfer_dom"/>
</dbReference>
<evidence type="ECO:0000313" key="3">
    <source>
        <dbReference type="Proteomes" id="UP000242175"/>
    </source>
</evidence>
<dbReference type="GO" id="GO:0032259">
    <property type="term" value="P:methylation"/>
    <property type="evidence" value="ECO:0007669"/>
    <property type="project" value="UniProtKB-KW"/>
</dbReference>
<dbReference type="OrthoDB" id="5621386at2"/>
<dbReference type="Proteomes" id="UP000242175">
    <property type="component" value="Chromosome small"/>
</dbReference>
<gene>
    <name evidence="2" type="ORF">CF386_11410</name>
</gene>
<dbReference type="Gene3D" id="3.40.50.150">
    <property type="entry name" value="Vaccinia Virus protein VP39"/>
    <property type="match status" value="1"/>
</dbReference>
<protein>
    <submittedName>
        <fullName evidence="2">SAM-dependent methyltransferase</fullName>
    </submittedName>
</protein>
<reference evidence="2 3" key="1">
    <citation type="journal article" date="2016" name="Int. J. Syst. Evol. Microbiol.">
        <title>Paraphotobacterium marinum gen. nov., sp. nov., a member of the family Vibrionaceae, isolated from surface seawater.</title>
        <authorList>
            <person name="Huang Z."/>
            <person name="Dong C."/>
            <person name="Shao Z."/>
        </authorList>
    </citation>
    <scope>NUCLEOTIDE SEQUENCE [LARGE SCALE GENOMIC DNA]</scope>
    <source>
        <strain evidence="2 3">NSCS20N07D</strain>
    </source>
</reference>
<keyword evidence="2" id="KW-0808">Transferase</keyword>
<dbReference type="AlphaFoldDB" id="A0A220VGY7"/>
<keyword evidence="3" id="KW-1185">Reference proteome</keyword>
<dbReference type="EMBL" id="CP022356">
    <property type="protein sequence ID" value="ASK79654.1"/>
    <property type="molecule type" value="Genomic_DNA"/>
</dbReference>
<proteinExistence type="predicted"/>
<accession>A0A220VGY7</accession>
<organism evidence="2 3">
    <name type="scientific">Paraphotobacterium marinum</name>
    <dbReference type="NCBI Taxonomy" id="1755811"/>
    <lineage>
        <taxon>Bacteria</taxon>
        <taxon>Pseudomonadati</taxon>
        <taxon>Pseudomonadota</taxon>
        <taxon>Gammaproteobacteria</taxon>
        <taxon>Vibrionales</taxon>
        <taxon>Vibrionaceae</taxon>
        <taxon>Paraphotobacterium</taxon>
    </lineage>
</organism>
<dbReference type="Pfam" id="PF13847">
    <property type="entry name" value="Methyltransf_31"/>
    <property type="match status" value="1"/>
</dbReference>
<sequence>MTKKRLLSHNDFKKDLEGTIRDISQRIKNTGDKPHVTVERQLDLLTQLSQFDFGRFLLQNQGINGYWTHYMLTYPWYGKQTGKDNLGNSLTDLEKFILENAPTIIATQQRFRIFLQESQQEVNNDAVLASIPCGMMGELLYLNFEDIKSIRLVGIDYDANAFEDAANLAEKQKLSQFVEFHKKDAWNLNLKNEFDLISSNGLNIYEPDNKKVSALYKQFYNALKSGGKLVTSFITPPPNIDANSEWKIESLNPEHLLLQQIIFADIIDAKWQCFQSTEKMHQQLASIGFRDIEFIYDDAHMFPTVVAFK</sequence>
<dbReference type="RefSeq" id="WP_089074562.1">
    <property type="nucleotide sequence ID" value="NZ_CBCSAM010000014.1"/>
</dbReference>
<dbReference type="InterPro" id="IPR029063">
    <property type="entry name" value="SAM-dependent_MTases_sf"/>
</dbReference>
<evidence type="ECO:0000259" key="1">
    <source>
        <dbReference type="Pfam" id="PF13847"/>
    </source>
</evidence>
<keyword evidence="2" id="KW-0489">Methyltransferase</keyword>
<name>A0A220VGY7_9GAMM</name>
<dbReference type="SUPFAM" id="SSF53335">
    <property type="entry name" value="S-adenosyl-L-methionine-dependent methyltransferases"/>
    <property type="match status" value="1"/>
</dbReference>
<feature type="domain" description="Methyltransferase" evidence="1">
    <location>
        <begin position="137"/>
        <end position="235"/>
    </location>
</feature>
<dbReference type="GO" id="GO:0008168">
    <property type="term" value="F:methyltransferase activity"/>
    <property type="evidence" value="ECO:0007669"/>
    <property type="project" value="UniProtKB-KW"/>
</dbReference>
<evidence type="ECO:0000313" key="2">
    <source>
        <dbReference type="EMBL" id="ASK79654.1"/>
    </source>
</evidence>
<dbReference type="KEGG" id="pmai:CF386_11410"/>